<keyword evidence="3" id="KW-0418">Kinase</keyword>
<dbReference type="Gene3D" id="1.10.510.10">
    <property type="entry name" value="Transferase(Phosphotransferase) domain 1"/>
    <property type="match status" value="1"/>
</dbReference>
<accession>A0A1Y2LR67</accession>
<keyword evidence="4" id="KW-0067">ATP-binding</keyword>
<dbReference type="PANTHER" id="PTHR11042">
    <property type="entry name" value="EUKARYOTIC TRANSLATION INITIATION FACTOR 2-ALPHA KINASE EIF2-ALPHA KINASE -RELATED"/>
    <property type="match status" value="1"/>
</dbReference>
<dbReference type="SUPFAM" id="SSF56112">
    <property type="entry name" value="Protein kinase-like (PK-like)"/>
    <property type="match status" value="1"/>
</dbReference>
<evidence type="ECO:0000313" key="8">
    <source>
        <dbReference type="Proteomes" id="UP000193240"/>
    </source>
</evidence>
<organism evidence="7 8">
    <name type="scientific">Epicoccum nigrum</name>
    <name type="common">Soil fungus</name>
    <name type="synonym">Epicoccum purpurascens</name>
    <dbReference type="NCBI Taxonomy" id="105696"/>
    <lineage>
        <taxon>Eukaryota</taxon>
        <taxon>Fungi</taxon>
        <taxon>Dikarya</taxon>
        <taxon>Ascomycota</taxon>
        <taxon>Pezizomycotina</taxon>
        <taxon>Dothideomycetes</taxon>
        <taxon>Pleosporomycetidae</taxon>
        <taxon>Pleosporales</taxon>
        <taxon>Pleosporineae</taxon>
        <taxon>Didymellaceae</taxon>
        <taxon>Epicoccum</taxon>
    </lineage>
</organism>
<feature type="compositionally biased region" description="Polar residues" evidence="5">
    <location>
        <begin position="35"/>
        <end position="48"/>
    </location>
</feature>
<dbReference type="AlphaFoldDB" id="A0A1Y2LR67"/>
<dbReference type="InterPro" id="IPR000719">
    <property type="entry name" value="Prot_kinase_dom"/>
</dbReference>
<dbReference type="SMART" id="SM00220">
    <property type="entry name" value="S_TKc"/>
    <property type="match status" value="1"/>
</dbReference>
<feature type="domain" description="Protein kinase" evidence="6">
    <location>
        <begin position="383"/>
        <end position="691"/>
    </location>
</feature>
<evidence type="ECO:0000256" key="1">
    <source>
        <dbReference type="ARBA" id="ARBA00022679"/>
    </source>
</evidence>
<name>A0A1Y2LR67_EPING</name>
<dbReference type="GO" id="GO:0005634">
    <property type="term" value="C:nucleus"/>
    <property type="evidence" value="ECO:0007669"/>
    <property type="project" value="TreeGrafter"/>
</dbReference>
<evidence type="ECO:0000259" key="6">
    <source>
        <dbReference type="PROSITE" id="PS50011"/>
    </source>
</evidence>
<feature type="region of interest" description="Disordered" evidence="5">
    <location>
        <begin position="1"/>
        <end position="53"/>
    </location>
</feature>
<proteinExistence type="predicted"/>
<dbReference type="GO" id="GO:0004672">
    <property type="term" value="F:protein kinase activity"/>
    <property type="evidence" value="ECO:0007669"/>
    <property type="project" value="InterPro"/>
</dbReference>
<evidence type="ECO:0000256" key="3">
    <source>
        <dbReference type="ARBA" id="ARBA00022777"/>
    </source>
</evidence>
<dbReference type="EMBL" id="KZ107852">
    <property type="protein sequence ID" value="OSS46089.1"/>
    <property type="molecule type" value="Genomic_DNA"/>
</dbReference>
<dbReference type="PROSITE" id="PS50011">
    <property type="entry name" value="PROTEIN_KINASE_DOM"/>
    <property type="match status" value="1"/>
</dbReference>
<evidence type="ECO:0000256" key="2">
    <source>
        <dbReference type="ARBA" id="ARBA00022741"/>
    </source>
</evidence>
<keyword evidence="8" id="KW-1185">Reference proteome</keyword>
<sequence>MTTSSPDNSAHGVASQDLPHPDPAPDVSQDEVTPASLSQELSGFSPSLYSEPPSRYLEQISSSVEDENYQAPERAARIKRRLEGQMRHMRAVLPMPQVDELGIIPELLEDPGDSPVSASEPIKGPDIAKLSLEASTSDLMANDFSRRTGPRHSNIFPQSSDQVSVASWQTFETALSSIGSYTTASSGPRVISHFGQWTASNTEAWISHSNMPWTIAINNSEVNLSEWVSCEPLVSSIESLHGKLDLDARDALRKELLPLCDPSWNSSTSVKSSFTGLVSRIEQIYSSYPVYRMEQNGRFRIVPLDKKVFAEKAEQLILKYAATQPHLQHFVRVILPIYEPFGSQWLQLLQAHNLILDPKEALDWSGRGQHVEYSLQEQESIPLVSKGHLGYGASGIVDRVRCRRIDLARKTIRCIRQLTRGEAAKEVRHLQQLQHRHIVRLVGTYMLKKNLSILMYPATEYSLDGFLDYLHDGLHDCFSNSPRTFRAKHLWGRCGTRLFACLVNAIAFIHAENTKHMDIKPRNILVDYHGDLNMAKVYITDFGIARSYQSKEESFTDSPISYTRIYTAPEVAQQAIRGPPADIFSLGCVFMEILATLLCTEENCQQEQLRKIREGGTDNSYQANVENIVRWYESQKSLLTARLELVIQDTSRESGSNSDPRWMSLLPTMLAVSPEERPSAAGLKEHTHHLACGSCDAGPEPFKAAT</sequence>
<dbReference type="Proteomes" id="UP000193240">
    <property type="component" value="Unassembled WGS sequence"/>
</dbReference>
<dbReference type="GO" id="GO:0005524">
    <property type="term" value="F:ATP binding"/>
    <property type="evidence" value="ECO:0007669"/>
    <property type="project" value="UniProtKB-KW"/>
</dbReference>
<dbReference type="CDD" id="cd00180">
    <property type="entry name" value="PKc"/>
    <property type="match status" value="1"/>
</dbReference>
<dbReference type="InterPro" id="IPR050339">
    <property type="entry name" value="CC_SR_Kinase"/>
</dbReference>
<evidence type="ECO:0000313" key="7">
    <source>
        <dbReference type="EMBL" id="OSS46089.1"/>
    </source>
</evidence>
<gene>
    <name evidence="7" type="ORF">B5807_08294</name>
</gene>
<evidence type="ECO:0000256" key="4">
    <source>
        <dbReference type="ARBA" id="ARBA00022840"/>
    </source>
</evidence>
<keyword evidence="2" id="KW-0547">Nucleotide-binding</keyword>
<dbReference type="Pfam" id="PF00069">
    <property type="entry name" value="Pkinase"/>
    <property type="match status" value="1"/>
</dbReference>
<dbReference type="GO" id="GO:0005737">
    <property type="term" value="C:cytoplasm"/>
    <property type="evidence" value="ECO:0007669"/>
    <property type="project" value="TreeGrafter"/>
</dbReference>
<evidence type="ECO:0000256" key="5">
    <source>
        <dbReference type="SAM" id="MobiDB-lite"/>
    </source>
</evidence>
<dbReference type="InParanoid" id="A0A1Y2LR67"/>
<reference evidence="7 8" key="1">
    <citation type="journal article" date="2017" name="Genome Announc.">
        <title>Genome sequence of the saprophytic ascomycete Epicoccum nigrum ICMP 19927 strain isolated from New Zealand.</title>
        <authorList>
            <person name="Fokin M."/>
            <person name="Fleetwood D."/>
            <person name="Weir B.S."/>
            <person name="Villas-Boas S.G."/>
        </authorList>
    </citation>
    <scope>NUCLEOTIDE SEQUENCE [LARGE SCALE GENOMIC DNA]</scope>
    <source>
        <strain evidence="7 8">ICMP 19927</strain>
    </source>
</reference>
<dbReference type="Gene3D" id="3.30.200.20">
    <property type="entry name" value="Phosphorylase Kinase, domain 1"/>
    <property type="match status" value="1"/>
</dbReference>
<dbReference type="InterPro" id="IPR011009">
    <property type="entry name" value="Kinase-like_dom_sf"/>
</dbReference>
<keyword evidence="1" id="KW-0808">Transferase</keyword>
<protein>
    <recommendedName>
        <fullName evidence="6">Protein kinase domain-containing protein</fullName>
    </recommendedName>
</protein>